<reference evidence="1 3" key="1">
    <citation type="journal article" date="2015" name="BMC Genomics">
        <title>Genome mining reveals unlocked bioactive potential of marine Gram-negative bacteria.</title>
        <authorList>
            <person name="Machado H."/>
            <person name="Sonnenschein E.C."/>
            <person name="Melchiorsen J."/>
            <person name="Gram L."/>
        </authorList>
    </citation>
    <scope>NUCLEOTIDE SEQUENCE [LARGE SCALE GENOMIC DNA]</scope>
    <source>
        <strain evidence="1 3">S3137</strain>
    </source>
</reference>
<protein>
    <submittedName>
        <fullName evidence="2">TIGR03899 family protein</fullName>
    </submittedName>
</protein>
<dbReference type="Proteomes" id="UP000033664">
    <property type="component" value="Unassembled WGS sequence"/>
</dbReference>
<organism evidence="1 3">
    <name type="scientific">Pseudoalteromonas ruthenica</name>
    <dbReference type="NCBI Taxonomy" id="151081"/>
    <lineage>
        <taxon>Bacteria</taxon>
        <taxon>Pseudomonadati</taxon>
        <taxon>Pseudomonadota</taxon>
        <taxon>Gammaproteobacteria</taxon>
        <taxon>Alteromonadales</taxon>
        <taxon>Pseudoalteromonadaceae</taxon>
        <taxon>Pseudoalteromonas</taxon>
    </lineage>
</organism>
<dbReference type="Proteomes" id="UP000305874">
    <property type="component" value="Unassembled WGS sequence"/>
</dbReference>
<name>A0A0F4Q371_9GAMM</name>
<dbReference type="NCBIfam" id="TIGR03899">
    <property type="entry name" value="TIGR03899 family protein"/>
    <property type="match status" value="1"/>
</dbReference>
<reference evidence="4" key="3">
    <citation type="submission" date="2019-06" db="EMBL/GenBank/DDBJ databases">
        <title>Co-occurence of chitin degradation, pigmentation and bioactivity in marine Pseudoalteromonas.</title>
        <authorList>
            <person name="Sonnenschein E.C."/>
            <person name="Bech P.K."/>
        </authorList>
    </citation>
    <scope>NUCLEOTIDE SEQUENCE [LARGE SCALE GENOMIC DNA]</scope>
    <source>
        <strain evidence="4">S2897</strain>
    </source>
</reference>
<dbReference type="Pfam" id="PF10987">
    <property type="entry name" value="DUF2806"/>
    <property type="match status" value="1"/>
</dbReference>
<dbReference type="EMBL" id="JXXZ01000002">
    <property type="protein sequence ID" value="KJZ01815.1"/>
    <property type="molecule type" value="Genomic_DNA"/>
</dbReference>
<dbReference type="eggNOG" id="ENOG5031NZV">
    <property type="taxonomic scope" value="Bacteria"/>
</dbReference>
<gene>
    <name evidence="2" type="ORF">CWC05_00260</name>
    <name evidence="1" type="ORF">TW72_02390</name>
</gene>
<dbReference type="OrthoDB" id="886161at2"/>
<sequence>MSSKTFTAQTKLAQLIAQRVGFKIKKQRNSLPVPAQEGGYSRQGARPSGFVFDQRVPLAERALKREELKRLRQQHNIESILAQAMQYCPDTKTDGYVDPDWFERFMSLAEDSATASMQQLWAKILAGETLAPGTFSIKSLQTLKQMTQREALAIQKAAALCAQLDFDHSHIILLGYYKRPSLFDLLRKGNKEQLNLAKAGLSYPQILTLMDCAVLYRKEIESANFRAKQQLKLRFYDTSLTLTAKNSDLVLSYYKFTQTGDELRRLLRATLSPTFKQAIEQALQRDFDLEWS</sequence>
<dbReference type="STRING" id="151081.TW72_02390"/>
<evidence type="ECO:0000313" key="4">
    <source>
        <dbReference type="Proteomes" id="UP000305874"/>
    </source>
</evidence>
<dbReference type="GeneID" id="58227333"/>
<evidence type="ECO:0000313" key="1">
    <source>
        <dbReference type="EMBL" id="KJZ01815.1"/>
    </source>
</evidence>
<reference evidence="2 4" key="2">
    <citation type="submission" date="2017-12" db="EMBL/GenBank/DDBJ databases">
        <authorList>
            <person name="Paulsen S."/>
            <person name="Gram L.K."/>
        </authorList>
    </citation>
    <scope>NUCLEOTIDE SEQUENCE [LARGE SCALE GENOMIC DNA]</scope>
    <source>
        <strain evidence="2 4">S2897</strain>
    </source>
</reference>
<proteinExistence type="predicted"/>
<comment type="caution">
    <text evidence="1">The sequence shown here is derived from an EMBL/GenBank/DDBJ whole genome shotgun (WGS) entry which is preliminary data.</text>
</comment>
<dbReference type="AlphaFoldDB" id="A0A0F4Q371"/>
<dbReference type="EMBL" id="PNCG01000001">
    <property type="protein sequence ID" value="TMP88824.1"/>
    <property type="molecule type" value="Genomic_DNA"/>
</dbReference>
<evidence type="ECO:0000313" key="3">
    <source>
        <dbReference type="Proteomes" id="UP000033664"/>
    </source>
</evidence>
<dbReference type="PATRIC" id="fig|151081.8.peg.1655"/>
<evidence type="ECO:0000313" key="2">
    <source>
        <dbReference type="EMBL" id="TMP88824.1"/>
    </source>
</evidence>
<reference evidence="2" key="4">
    <citation type="submission" date="2019-09" db="EMBL/GenBank/DDBJ databases">
        <title>Co-occurence of chitin degradation, pigmentation and bioactivity in marine Pseudoalteromonas.</title>
        <authorList>
            <person name="Sonnenschein E.C."/>
            <person name="Bech P.K."/>
        </authorList>
    </citation>
    <scope>NUCLEOTIDE SEQUENCE</scope>
    <source>
        <strain evidence="2">S2897</strain>
    </source>
</reference>
<dbReference type="InterPro" id="IPR021254">
    <property type="entry name" value="DUF2806"/>
</dbReference>
<keyword evidence="3" id="KW-1185">Reference proteome</keyword>
<accession>A0A0F4Q371</accession>
<dbReference type="RefSeq" id="WP_045979212.1">
    <property type="nucleotide sequence ID" value="NZ_DJHQ01000007.1"/>
</dbReference>